<feature type="transmembrane region" description="Helical" evidence="1">
    <location>
        <begin position="150"/>
        <end position="169"/>
    </location>
</feature>
<keyword evidence="1" id="KW-0812">Transmembrane</keyword>
<sequence>MGRDRGTEPHAAPPAGSPGTAGYFVSMRAPGGLPRRAARGLLCGSACLALGAASHVAAGGHLPGTGVLALLFLALTVQGALLLGGRRRRFDVVVLVLGATQFALHNAFHFLPAPGGGTHPGMPAGHGHGTQHHMAGASGDPGASHAMDTGMTLAHAAATLGSALCVLYGERVLRRLGALLAPRVVLRPAPSLPCPPQPCPVPPVVVRIRFGALLARSRSRRGPPVATSA</sequence>
<proteinExistence type="predicted"/>
<name>D6AK80_STRFL</name>
<feature type="transmembrane region" description="Helical" evidence="1">
    <location>
        <begin position="37"/>
        <end position="58"/>
    </location>
</feature>
<protein>
    <submittedName>
        <fullName evidence="2">Predicted protein</fullName>
    </submittedName>
</protein>
<evidence type="ECO:0000313" key="2">
    <source>
        <dbReference type="EMBL" id="EFE73161.2"/>
    </source>
</evidence>
<dbReference type="AlphaFoldDB" id="D6AK80"/>
<feature type="transmembrane region" description="Helical" evidence="1">
    <location>
        <begin position="64"/>
        <end position="83"/>
    </location>
</feature>
<keyword evidence="1" id="KW-1133">Transmembrane helix</keyword>
<accession>D6AK80</accession>
<gene>
    <name evidence="2" type="ORF">SSGG_00527</name>
</gene>
<evidence type="ECO:0000256" key="1">
    <source>
        <dbReference type="SAM" id="Phobius"/>
    </source>
</evidence>
<feature type="transmembrane region" description="Helical" evidence="1">
    <location>
        <begin position="90"/>
        <end position="111"/>
    </location>
</feature>
<dbReference type="Proteomes" id="UP000003986">
    <property type="component" value="Unassembled WGS sequence"/>
</dbReference>
<reference evidence="3" key="1">
    <citation type="submission" date="2008-10" db="EMBL/GenBank/DDBJ databases">
        <authorList>
            <person name="Molnar K."/>
        </authorList>
    </citation>
    <scope>NUCLEOTIDE SEQUENCE [LARGE SCALE GENOMIC DNA]</scope>
    <source>
        <strain evidence="3">NRRL 15998</strain>
    </source>
</reference>
<organism evidence="2 3">
    <name type="scientific">Streptomyces filamentosus NRRL 15998</name>
    <dbReference type="NCBI Taxonomy" id="457431"/>
    <lineage>
        <taxon>Bacteria</taxon>
        <taxon>Bacillati</taxon>
        <taxon>Actinomycetota</taxon>
        <taxon>Actinomycetes</taxon>
        <taxon>Kitasatosporales</taxon>
        <taxon>Streptomycetaceae</taxon>
        <taxon>Streptomyces</taxon>
    </lineage>
</organism>
<keyword evidence="1" id="KW-0472">Membrane</keyword>
<dbReference type="EMBL" id="DS999644">
    <property type="protein sequence ID" value="EFE73161.2"/>
    <property type="molecule type" value="Genomic_DNA"/>
</dbReference>
<evidence type="ECO:0000313" key="3">
    <source>
        <dbReference type="Proteomes" id="UP000003986"/>
    </source>
</evidence>
<reference evidence="3" key="2">
    <citation type="submission" date="2008-12" db="EMBL/GenBank/DDBJ databases">
        <title>Annotation of Streptomyces roseosporus strain NRRL 15998.</title>
        <authorList>
            <consortium name="The Broad Institute Genome Sequencing Platform"/>
            <consortium name="Broad Institute Microbial Sequencing Center"/>
            <person name="Fischbach M."/>
            <person name="Ward D."/>
            <person name="Young S."/>
            <person name="Kodira C.D."/>
            <person name="Zeng Q."/>
            <person name="Koehrsen M."/>
            <person name="Godfrey P."/>
            <person name="Alvarado L."/>
            <person name="Berlin A.M."/>
            <person name="Borenstein D."/>
            <person name="Chen Z."/>
            <person name="Engels R."/>
            <person name="Freedman E."/>
            <person name="Gellesch M."/>
            <person name="Goldberg J."/>
            <person name="Griggs A."/>
            <person name="Gujja S."/>
            <person name="Heiman D.I."/>
            <person name="Hepburn T.A."/>
            <person name="Howarth C."/>
            <person name="Jen D."/>
            <person name="Larson L."/>
            <person name="Lewis B."/>
            <person name="Mehta T."/>
            <person name="Park D."/>
            <person name="Pearson M."/>
            <person name="Roberts A."/>
            <person name="Saif S."/>
            <person name="Shea T.D."/>
            <person name="Shenoy N."/>
            <person name="Sisk P."/>
            <person name="Stolte C."/>
            <person name="Sykes S.N."/>
            <person name="Walk T."/>
            <person name="White J."/>
            <person name="Yandava C."/>
            <person name="Straight P."/>
            <person name="Clardy J."/>
            <person name="Hung D."/>
            <person name="Kolter R."/>
            <person name="Mekalanos J."/>
            <person name="Walker S."/>
            <person name="Walsh C.T."/>
            <person name="Wieland B.L.C."/>
            <person name="Ilzarbe M."/>
            <person name="Galagan J."/>
            <person name="Nusbaum C."/>
            <person name="Birren B."/>
        </authorList>
    </citation>
    <scope>NUCLEOTIDE SEQUENCE [LARGE SCALE GENOMIC DNA]</scope>
    <source>
        <strain evidence="3">NRRL 15998</strain>
    </source>
</reference>